<name>A0A3E1K8T8_9GAMM</name>
<feature type="transmembrane region" description="Helical" evidence="1">
    <location>
        <begin position="68"/>
        <end position="88"/>
    </location>
</feature>
<dbReference type="AlphaFoldDB" id="A0A3E1K8T8"/>
<gene>
    <name evidence="3" type="ORF">DZC52_07990</name>
</gene>
<organism evidence="3 4">
    <name type="scientific">Wenzhouxiangella sediminis</name>
    <dbReference type="NCBI Taxonomy" id="1792836"/>
    <lineage>
        <taxon>Bacteria</taxon>
        <taxon>Pseudomonadati</taxon>
        <taxon>Pseudomonadota</taxon>
        <taxon>Gammaproteobacteria</taxon>
        <taxon>Chromatiales</taxon>
        <taxon>Wenzhouxiangellaceae</taxon>
        <taxon>Wenzhouxiangella</taxon>
    </lineage>
</organism>
<dbReference type="Pfam" id="PF01578">
    <property type="entry name" value="Cytochrom_C_asm"/>
    <property type="match status" value="1"/>
</dbReference>
<dbReference type="GO" id="GO:0020037">
    <property type="term" value="F:heme binding"/>
    <property type="evidence" value="ECO:0007669"/>
    <property type="project" value="InterPro"/>
</dbReference>
<evidence type="ECO:0000256" key="1">
    <source>
        <dbReference type="SAM" id="Phobius"/>
    </source>
</evidence>
<feature type="transmembrane region" description="Helical" evidence="1">
    <location>
        <begin position="213"/>
        <end position="231"/>
    </location>
</feature>
<dbReference type="PANTHER" id="PTHR38034:SF1">
    <property type="entry name" value="INNER MEMBRANE PROTEIN YPJD"/>
    <property type="match status" value="1"/>
</dbReference>
<evidence type="ECO:0000259" key="2">
    <source>
        <dbReference type="Pfam" id="PF01578"/>
    </source>
</evidence>
<feature type="domain" description="Cytochrome c assembly protein" evidence="2">
    <location>
        <begin position="48"/>
        <end position="265"/>
    </location>
</feature>
<dbReference type="EMBL" id="QUZK01000035">
    <property type="protein sequence ID" value="RFF30415.1"/>
    <property type="molecule type" value="Genomic_DNA"/>
</dbReference>
<dbReference type="Proteomes" id="UP000260351">
    <property type="component" value="Unassembled WGS sequence"/>
</dbReference>
<keyword evidence="1" id="KW-0472">Membrane</keyword>
<feature type="transmembrane region" description="Helical" evidence="1">
    <location>
        <begin position="178"/>
        <end position="201"/>
    </location>
</feature>
<evidence type="ECO:0000313" key="4">
    <source>
        <dbReference type="Proteomes" id="UP000260351"/>
    </source>
</evidence>
<proteinExistence type="predicted"/>
<keyword evidence="4" id="KW-1185">Reference proteome</keyword>
<feature type="transmembrane region" description="Helical" evidence="1">
    <location>
        <begin position="6"/>
        <end position="25"/>
    </location>
</feature>
<comment type="caution">
    <text evidence="3">The sequence shown here is derived from an EMBL/GenBank/DDBJ whole genome shotgun (WGS) entry which is preliminary data.</text>
</comment>
<dbReference type="InterPro" id="IPR002541">
    <property type="entry name" value="Cyt_c_assembly"/>
</dbReference>
<dbReference type="GO" id="GO:0017004">
    <property type="term" value="P:cytochrome complex assembly"/>
    <property type="evidence" value="ECO:0007669"/>
    <property type="project" value="InterPro"/>
</dbReference>
<dbReference type="RefSeq" id="WP_116650608.1">
    <property type="nucleotide sequence ID" value="NZ_QUZK01000035.1"/>
</dbReference>
<dbReference type="InterPro" id="IPR052372">
    <property type="entry name" value="YpjD/HemX"/>
</dbReference>
<protein>
    <submittedName>
        <fullName evidence="3">Inner membrane protein YpjD</fullName>
    </submittedName>
</protein>
<feature type="transmembrane region" description="Helical" evidence="1">
    <location>
        <begin position="95"/>
        <end position="114"/>
    </location>
</feature>
<reference evidence="3 4" key="1">
    <citation type="submission" date="2018-08" db="EMBL/GenBank/DDBJ databases">
        <title>Wenzhouxiangella salilacus sp. nov., a novel bacterium isolated from a saline lake in Xinjiang Province, China.</title>
        <authorList>
            <person name="Han S."/>
        </authorList>
    </citation>
    <scope>NUCLEOTIDE SEQUENCE [LARGE SCALE GENOMIC DNA]</scope>
    <source>
        <strain evidence="3 4">XDB06</strain>
    </source>
</reference>
<accession>A0A3E1K8T8</accession>
<evidence type="ECO:0000313" key="3">
    <source>
        <dbReference type="EMBL" id="RFF30415.1"/>
    </source>
</evidence>
<feature type="transmembrane region" description="Helical" evidence="1">
    <location>
        <begin position="134"/>
        <end position="157"/>
    </location>
</feature>
<dbReference type="OrthoDB" id="9780793at2"/>
<keyword evidence="1" id="KW-1133">Transmembrane helix</keyword>
<dbReference type="GO" id="GO:0005886">
    <property type="term" value="C:plasma membrane"/>
    <property type="evidence" value="ECO:0007669"/>
    <property type="project" value="TreeGrafter"/>
</dbReference>
<dbReference type="PANTHER" id="PTHR38034">
    <property type="entry name" value="INNER MEMBRANE PROTEIN YPJD"/>
    <property type="match status" value="1"/>
</dbReference>
<feature type="transmembrane region" description="Helical" evidence="1">
    <location>
        <begin position="37"/>
        <end position="56"/>
    </location>
</feature>
<feature type="transmembrane region" description="Helical" evidence="1">
    <location>
        <begin position="243"/>
        <end position="262"/>
    </location>
</feature>
<keyword evidence="1" id="KW-0812">Transmembrane</keyword>
<sequence length="276" mass="30063">MDKNALFHLLPIVVYLGAAADLVLAQVLERGQFRKTGLWFAATGVLLHGFALSHAVDTPAGWDANFVNMLSLAALLIMGTLVATAAAWARAGEACIIAAPGAALCVALQWLLPVDALILGEITVTVRLHIVSSLLAYSLLSIAAINALMLAAQDYALRHPRLVRRLEFLPPLTVIETIMFRLILAGWLLLSLSLATGLVFVDNLFAQHLVHKSALSILSWLLFGLLLLGRWRLGWRGRRAVRWTLIAMTVLALAYFGSKLVLEVLLDRSWQMTAGS</sequence>